<keyword evidence="6" id="KW-0732">Signal</keyword>
<comment type="caution">
    <text evidence="9">Lacks conserved residue(s) required for the propagation of feature annotation.</text>
</comment>
<comment type="similarity">
    <text evidence="3">Belongs to the RBT5 family.</text>
</comment>
<keyword evidence="8" id="KW-0449">Lipoprotein</keyword>
<feature type="domain" description="CFEM" evidence="11">
    <location>
        <begin position="1"/>
        <end position="100"/>
    </location>
</feature>
<keyword evidence="5" id="KW-0325">Glycoprotein</keyword>
<evidence type="ECO:0000256" key="1">
    <source>
        <dbReference type="ARBA" id="ARBA00004589"/>
    </source>
</evidence>
<evidence type="ECO:0000256" key="6">
    <source>
        <dbReference type="ARBA" id="ARBA00022729"/>
    </source>
</evidence>
<dbReference type="PROSITE" id="PS52012">
    <property type="entry name" value="CFEM"/>
    <property type="match status" value="1"/>
</dbReference>
<keyword evidence="9" id="KW-0408">Iron</keyword>
<keyword evidence="7" id="KW-1015">Disulfide bond</keyword>
<keyword evidence="4" id="KW-0964">Secreted</keyword>
<dbReference type="Proteomes" id="UP001586593">
    <property type="component" value="Unassembled WGS sequence"/>
</dbReference>
<comment type="subcellular location">
    <subcellularLocation>
        <location evidence="1">Membrane</location>
        <topology evidence="1">Lipid-anchor</topology>
        <topology evidence="1">GPI-anchor</topology>
    </subcellularLocation>
    <subcellularLocation>
        <location evidence="2">Secreted</location>
    </subcellularLocation>
</comment>
<keyword evidence="9" id="KW-0479">Metal-binding</keyword>
<keyword evidence="5" id="KW-0336">GPI-anchor</keyword>
<evidence type="ECO:0000256" key="5">
    <source>
        <dbReference type="ARBA" id="ARBA00022622"/>
    </source>
</evidence>
<feature type="binding site" description="axial binding residue" evidence="9">
    <location>
        <position position="35"/>
    </location>
    <ligand>
        <name>heme</name>
        <dbReference type="ChEBI" id="CHEBI:30413"/>
    </ligand>
    <ligandPart>
        <name>Fe</name>
        <dbReference type="ChEBI" id="CHEBI:18248"/>
    </ligandPart>
</feature>
<dbReference type="InterPro" id="IPR008427">
    <property type="entry name" value="Extracellular_membr_CFEM_dom"/>
</dbReference>
<organism evidence="12 13">
    <name type="scientific">Phialemonium thermophilum</name>
    <dbReference type="NCBI Taxonomy" id="223376"/>
    <lineage>
        <taxon>Eukaryota</taxon>
        <taxon>Fungi</taxon>
        <taxon>Dikarya</taxon>
        <taxon>Ascomycota</taxon>
        <taxon>Pezizomycotina</taxon>
        <taxon>Sordariomycetes</taxon>
        <taxon>Sordariomycetidae</taxon>
        <taxon>Cephalothecales</taxon>
        <taxon>Cephalothecaceae</taxon>
        <taxon>Phialemonium</taxon>
    </lineage>
</organism>
<feature type="compositionally biased region" description="Basic and acidic residues" evidence="10">
    <location>
        <begin position="104"/>
        <end position="139"/>
    </location>
</feature>
<evidence type="ECO:0000256" key="10">
    <source>
        <dbReference type="SAM" id="MobiDB-lite"/>
    </source>
</evidence>
<keyword evidence="13" id="KW-1185">Reference proteome</keyword>
<evidence type="ECO:0000256" key="8">
    <source>
        <dbReference type="ARBA" id="ARBA00023288"/>
    </source>
</evidence>
<keyword evidence="9" id="KW-0349">Heme</keyword>
<dbReference type="Pfam" id="PF05730">
    <property type="entry name" value="CFEM"/>
    <property type="match status" value="1"/>
</dbReference>
<feature type="compositionally biased region" description="Basic and acidic residues" evidence="10">
    <location>
        <begin position="149"/>
        <end position="166"/>
    </location>
</feature>
<protein>
    <recommendedName>
        <fullName evidence="11">CFEM domain-containing protein</fullName>
    </recommendedName>
</protein>
<evidence type="ECO:0000259" key="11">
    <source>
        <dbReference type="PROSITE" id="PS52012"/>
    </source>
</evidence>
<evidence type="ECO:0000256" key="3">
    <source>
        <dbReference type="ARBA" id="ARBA00010031"/>
    </source>
</evidence>
<comment type="caution">
    <text evidence="12">The sequence shown here is derived from an EMBL/GenBank/DDBJ whole genome shotgun (WGS) entry which is preliminary data.</text>
</comment>
<feature type="compositionally biased region" description="Polar residues" evidence="10">
    <location>
        <begin position="85"/>
        <end position="103"/>
    </location>
</feature>
<evidence type="ECO:0000256" key="4">
    <source>
        <dbReference type="ARBA" id="ARBA00022525"/>
    </source>
</evidence>
<gene>
    <name evidence="12" type="ORF">VTK73DRAFT_573</name>
</gene>
<reference evidence="12 13" key="1">
    <citation type="journal article" date="2024" name="Commun. Biol.">
        <title>Comparative genomic analysis of thermophilic fungi reveals convergent evolutionary adaptations and gene losses.</title>
        <authorList>
            <person name="Steindorff A.S."/>
            <person name="Aguilar-Pontes M.V."/>
            <person name="Robinson A.J."/>
            <person name="Andreopoulos B."/>
            <person name="LaButti K."/>
            <person name="Kuo A."/>
            <person name="Mondo S."/>
            <person name="Riley R."/>
            <person name="Otillar R."/>
            <person name="Haridas S."/>
            <person name="Lipzen A."/>
            <person name="Grimwood J."/>
            <person name="Schmutz J."/>
            <person name="Clum A."/>
            <person name="Reid I.D."/>
            <person name="Moisan M.C."/>
            <person name="Butler G."/>
            <person name="Nguyen T.T.M."/>
            <person name="Dewar K."/>
            <person name="Conant G."/>
            <person name="Drula E."/>
            <person name="Henrissat B."/>
            <person name="Hansel C."/>
            <person name="Singer S."/>
            <person name="Hutchinson M.I."/>
            <person name="de Vries R.P."/>
            <person name="Natvig D.O."/>
            <person name="Powell A.J."/>
            <person name="Tsang A."/>
            <person name="Grigoriev I.V."/>
        </authorList>
    </citation>
    <scope>NUCLEOTIDE SEQUENCE [LARGE SCALE GENOMIC DNA]</scope>
    <source>
        <strain evidence="12 13">ATCC 24622</strain>
    </source>
</reference>
<proteinExistence type="inferred from homology"/>
<dbReference type="SMART" id="SM00747">
    <property type="entry name" value="CFEM"/>
    <property type="match status" value="1"/>
</dbReference>
<evidence type="ECO:0000256" key="9">
    <source>
        <dbReference type="PROSITE-ProRule" id="PRU01356"/>
    </source>
</evidence>
<sequence>MAAAQCPTDPPPLPDCATDCIASAASAIGCKGPTDFVCQCQSATDFAPKATPCLISSCGGETALSISAVASSMCSATAVRPISISLPSKNLSSQGADTSSRSPRIQDKDQIQAEQQAKDPEKMAKMDKDSRSKPEDVRGGLHTPGVKGKSRDDESIGRSVKDKSSG</sequence>
<name>A0ABR3XEG5_9PEZI</name>
<evidence type="ECO:0000313" key="12">
    <source>
        <dbReference type="EMBL" id="KAL1874019.1"/>
    </source>
</evidence>
<accession>A0ABR3XEG5</accession>
<keyword evidence="5" id="KW-0472">Membrane</keyword>
<evidence type="ECO:0000256" key="2">
    <source>
        <dbReference type="ARBA" id="ARBA00004613"/>
    </source>
</evidence>
<dbReference type="EMBL" id="JAZHXJ010000111">
    <property type="protein sequence ID" value="KAL1874019.1"/>
    <property type="molecule type" value="Genomic_DNA"/>
</dbReference>
<evidence type="ECO:0000256" key="7">
    <source>
        <dbReference type="ARBA" id="ARBA00023157"/>
    </source>
</evidence>
<evidence type="ECO:0000313" key="13">
    <source>
        <dbReference type="Proteomes" id="UP001586593"/>
    </source>
</evidence>
<feature type="region of interest" description="Disordered" evidence="10">
    <location>
        <begin position="85"/>
        <end position="166"/>
    </location>
</feature>